<protein>
    <recommendedName>
        <fullName evidence="5">phosphoenolpyruvate--protein phosphotransferase</fullName>
        <ecNumber evidence="5">2.7.3.9</ecNumber>
    </recommendedName>
</protein>
<comment type="subcellular location">
    <subcellularLocation>
        <location evidence="3">Cytoplasm</location>
    </subcellularLocation>
</comment>
<keyword evidence="11" id="KW-0479">Metal-binding</keyword>
<evidence type="ECO:0000256" key="1">
    <source>
        <dbReference type="ARBA" id="ARBA00000683"/>
    </source>
</evidence>
<gene>
    <name evidence="15" type="ORF">SAMN05216381_2017</name>
</gene>
<dbReference type="InterPro" id="IPR040442">
    <property type="entry name" value="Pyrv_kinase-like_dom_sf"/>
</dbReference>
<dbReference type="InterPro" id="IPR029016">
    <property type="entry name" value="GAF-like_dom_sf"/>
</dbReference>
<dbReference type="EMBL" id="FNBM01000003">
    <property type="protein sequence ID" value="SDF59948.1"/>
    <property type="molecule type" value="Genomic_DNA"/>
</dbReference>
<dbReference type="OrthoDB" id="9765468at2"/>
<dbReference type="SUPFAM" id="SSF47831">
    <property type="entry name" value="Enzyme I of the PEP:sugar phosphotransferase system HPr-binding (sub)domain"/>
    <property type="match status" value="1"/>
</dbReference>
<dbReference type="GO" id="GO:0009401">
    <property type="term" value="P:phosphoenolpyruvate-dependent sugar phosphotransferase system"/>
    <property type="evidence" value="ECO:0007669"/>
    <property type="project" value="UniProtKB-KW"/>
</dbReference>
<dbReference type="NCBIfam" id="TIGR01417">
    <property type="entry name" value="PTS_I_fam"/>
    <property type="match status" value="1"/>
</dbReference>
<dbReference type="Pfam" id="PF05524">
    <property type="entry name" value="PEP-utilisers_N"/>
    <property type="match status" value="1"/>
</dbReference>
<dbReference type="Pfam" id="PF00391">
    <property type="entry name" value="PEP-utilizers"/>
    <property type="match status" value="1"/>
</dbReference>
<organism evidence="15 16">
    <name type="scientific">Phytopseudomonas seleniipraecipitans</name>
    <dbReference type="NCBI Taxonomy" id="640205"/>
    <lineage>
        <taxon>Bacteria</taxon>
        <taxon>Pseudomonadati</taxon>
        <taxon>Pseudomonadota</taxon>
        <taxon>Gammaproteobacteria</taxon>
        <taxon>Pseudomonadales</taxon>
        <taxon>Pseudomonadaceae</taxon>
        <taxon>Phytopseudomonas</taxon>
    </lineage>
</organism>
<dbReference type="InterPro" id="IPR050499">
    <property type="entry name" value="PEP-utilizing_PTS_enzyme"/>
</dbReference>
<dbReference type="InterPro" id="IPR008279">
    <property type="entry name" value="PEP-util_enz_mobile_dom"/>
</dbReference>
<keyword evidence="13" id="KW-0460">Magnesium</keyword>
<dbReference type="PANTHER" id="PTHR46244">
    <property type="entry name" value="PHOSPHOENOLPYRUVATE-PROTEIN PHOSPHOTRANSFERASE"/>
    <property type="match status" value="1"/>
</dbReference>
<comment type="similarity">
    <text evidence="4">Belongs to the PEP-utilizing enzyme family.</text>
</comment>
<evidence type="ECO:0000256" key="2">
    <source>
        <dbReference type="ARBA" id="ARBA00001946"/>
    </source>
</evidence>
<dbReference type="SMART" id="SM00065">
    <property type="entry name" value="GAF"/>
    <property type="match status" value="1"/>
</dbReference>
<reference evidence="15 16" key="1">
    <citation type="submission" date="2016-10" db="EMBL/GenBank/DDBJ databases">
        <authorList>
            <person name="de Groot N.N."/>
        </authorList>
    </citation>
    <scope>NUCLEOTIDE SEQUENCE [LARGE SCALE GENOMIC DNA]</scope>
    <source>
        <strain evidence="15 16">LMG 25475</strain>
    </source>
</reference>
<dbReference type="Gene3D" id="1.10.274.10">
    <property type="entry name" value="PtsI, HPr-binding domain"/>
    <property type="match status" value="1"/>
</dbReference>
<name>A0A1G7MDN8_9GAMM</name>
<comment type="cofactor">
    <cofactor evidence="2">
        <name>Mg(2+)</name>
        <dbReference type="ChEBI" id="CHEBI:18420"/>
    </cofactor>
</comment>
<keyword evidence="6" id="KW-0813">Transport</keyword>
<evidence type="ECO:0000256" key="5">
    <source>
        <dbReference type="ARBA" id="ARBA00012232"/>
    </source>
</evidence>
<dbReference type="InterPro" id="IPR036637">
    <property type="entry name" value="Phosphohistidine_dom_sf"/>
</dbReference>
<dbReference type="NCBIfam" id="NF008283">
    <property type="entry name" value="PRK11061.1"/>
    <property type="match status" value="1"/>
</dbReference>
<keyword evidence="8" id="KW-0762">Sugar transport</keyword>
<keyword evidence="7" id="KW-0963">Cytoplasm</keyword>
<dbReference type="InterPro" id="IPR006318">
    <property type="entry name" value="PTS_EI-like"/>
</dbReference>
<keyword evidence="12" id="KW-0418">Kinase</keyword>
<dbReference type="EC" id="2.7.3.9" evidence="5"/>
<comment type="catalytic activity">
    <reaction evidence="1">
        <text>L-histidyl-[protein] + phosphoenolpyruvate = N(pros)-phospho-L-histidyl-[protein] + pyruvate</text>
        <dbReference type="Rhea" id="RHEA:23880"/>
        <dbReference type="Rhea" id="RHEA-COMP:9745"/>
        <dbReference type="Rhea" id="RHEA-COMP:9746"/>
        <dbReference type="ChEBI" id="CHEBI:15361"/>
        <dbReference type="ChEBI" id="CHEBI:29979"/>
        <dbReference type="ChEBI" id="CHEBI:58702"/>
        <dbReference type="ChEBI" id="CHEBI:64837"/>
        <dbReference type="EC" id="2.7.3.9"/>
    </reaction>
</comment>
<evidence type="ECO:0000256" key="11">
    <source>
        <dbReference type="ARBA" id="ARBA00022723"/>
    </source>
</evidence>
<evidence type="ECO:0000256" key="10">
    <source>
        <dbReference type="ARBA" id="ARBA00022683"/>
    </source>
</evidence>
<evidence type="ECO:0000313" key="16">
    <source>
        <dbReference type="Proteomes" id="UP000243378"/>
    </source>
</evidence>
<evidence type="ECO:0000256" key="8">
    <source>
        <dbReference type="ARBA" id="ARBA00022597"/>
    </source>
</evidence>
<evidence type="ECO:0000256" key="13">
    <source>
        <dbReference type="ARBA" id="ARBA00022842"/>
    </source>
</evidence>
<dbReference type="InterPro" id="IPR008731">
    <property type="entry name" value="PTS_EIN"/>
</dbReference>
<dbReference type="STRING" id="640205.SAMN05216381_2017"/>
<dbReference type="InterPro" id="IPR000121">
    <property type="entry name" value="PEP_util_C"/>
</dbReference>
<dbReference type="Pfam" id="PF02896">
    <property type="entry name" value="PEP-utilizers_C"/>
    <property type="match status" value="1"/>
</dbReference>
<evidence type="ECO:0000256" key="7">
    <source>
        <dbReference type="ARBA" id="ARBA00022490"/>
    </source>
</evidence>
<proteinExistence type="inferred from homology"/>
<keyword evidence="9" id="KW-0808">Transferase</keyword>
<dbReference type="Gene3D" id="3.30.450.40">
    <property type="match status" value="1"/>
</dbReference>
<dbReference type="InterPro" id="IPR003018">
    <property type="entry name" value="GAF"/>
</dbReference>
<dbReference type="InterPro" id="IPR015813">
    <property type="entry name" value="Pyrv/PenolPyrv_kinase-like_dom"/>
</dbReference>
<dbReference type="Gene3D" id="3.50.30.10">
    <property type="entry name" value="Phosphohistidine domain"/>
    <property type="match status" value="1"/>
</dbReference>
<dbReference type="SUPFAM" id="SSF55781">
    <property type="entry name" value="GAF domain-like"/>
    <property type="match status" value="1"/>
</dbReference>
<evidence type="ECO:0000313" key="15">
    <source>
        <dbReference type="EMBL" id="SDF59948.1"/>
    </source>
</evidence>
<accession>A0A1G7MDN8</accession>
<evidence type="ECO:0000256" key="3">
    <source>
        <dbReference type="ARBA" id="ARBA00004496"/>
    </source>
</evidence>
<evidence type="ECO:0000256" key="6">
    <source>
        <dbReference type="ARBA" id="ARBA00022448"/>
    </source>
</evidence>
<dbReference type="AlphaFoldDB" id="A0A1G7MDN8"/>
<evidence type="ECO:0000256" key="12">
    <source>
        <dbReference type="ARBA" id="ARBA00022777"/>
    </source>
</evidence>
<evidence type="ECO:0000259" key="14">
    <source>
        <dbReference type="SMART" id="SM00065"/>
    </source>
</evidence>
<dbReference type="RefSeq" id="WP_092367387.1">
    <property type="nucleotide sequence ID" value="NZ_FNBM01000003.1"/>
</dbReference>
<sequence>MLNTLRKIVQEVNAAKDLKAALGIIVQRVKETMGTQVCSVYLLDPESNRFVLMATDGLNKRSIGKVSMAPNEGLVGLVGTREEPLNLENASEHPRYRYFAETGEERYASFLGSPIIHHRRVMGVLVVQQKERRQFDEGEEAFLVTMSAQLAGVIAHAEATGSIRGLGKQGKGIQEAKFVGVPGSPGAAIGTAMVMLPPADLEVVPDKSVADIDAELQLFQSALEGVRADMRSLSERMATQLRPEERALFDVYQMMLEDAALGNEVVKVIKTGQWAQGALRHVVSEHINRFELMDDAYLRERASDVRDLGRRLLAYLQQARQQTLVYPDNCILVAEELSPAMLGEVPEGKLVGLVSVQGSGNSHVAIFARAMGIPTVMGAVELPYSKIDGIQLIVDGYHGEVFTNPSEILRKQYADVVEEDRQLTKGLDALRALPCETLDGHHMPLWVNTGLLADVVRAQERGAEGVGLYRTEVPFMIKDRFPSEKEQLAIYREQLAAFHPLPVTMRTLDVGGDKALSYFPIKEDNPFLGWRGIRVTLDHPEIFLVQVRAMLKASEGLDNLRILLPMISGIQELEESLHLIHRAWGEVRDEGTDVPLPPIGVMIEIPAAVYQTRDLARQVDFLSVGSNDLTQYLLAVDRNNPRVADLYDFLHPAVLQALTKVVEDAHAEGKPVSICGEMAGDPAAAVLLMAMGFDCLSMNATNLPKVKWLLRQISMGKAKDLLGQVMRIDNPQVIHSTLQLALRNLGLGRMINPASDIQA</sequence>
<dbReference type="Proteomes" id="UP000243378">
    <property type="component" value="Unassembled WGS sequence"/>
</dbReference>
<dbReference type="GO" id="GO:0046872">
    <property type="term" value="F:metal ion binding"/>
    <property type="evidence" value="ECO:0007669"/>
    <property type="project" value="UniProtKB-KW"/>
</dbReference>
<dbReference type="GO" id="GO:0008965">
    <property type="term" value="F:phosphoenolpyruvate-protein phosphotransferase activity"/>
    <property type="evidence" value="ECO:0007669"/>
    <property type="project" value="UniProtKB-EC"/>
</dbReference>
<evidence type="ECO:0000256" key="4">
    <source>
        <dbReference type="ARBA" id="ARBA00007837"/>
    </source>
</evidence>
<feature type="domain" description="GAF" evidence="14">
    <location>
        <begin position="17"/>
        <end position="164"/>
    </location>
</feature>
<dbReference type="GO" id="GO:0016301">
    <property type="term" value="F:kinase activity"/>
    <property type="evidence" value="ECO:0007669"/>
    <property type="project" value="UniProtKB-KW"/>
</dbReference>
<dbReference type="Gene3D" id="3.20.20.60">
    <property type="entry name" value="Phosphoenolpyruvate-binding domains"/>
    <property type="match status" value="1"/>
</dbReference>
<dbReference type="InterPro" id="IPR023151">
    <property type="entry name" value="PEP_util_CS"/>
</dbReference>
<dbReference type="SUPFAM" id="SSF52009">
    <property type="entry name" value="Phosphohistidine domain"/>
    <property type="match status" value="1"/>
</dbReference>
<dbReference type="SUPFAM" id="SSF51621">
    <property type="entry name" value="Phosphoenolpyruvate/pyruvate domain"/>
    <property type="match status" value="1"/>
</dbReference>
<dbReference type="PROSITE" id="PS00742">
    <property type="entry name" value="PEP_ENZYMES_2"/>
    <property type="match status" value="1"/>
</dbReference>
<dbReference type="GO" id="GO:0005737">
    <property type="term" value="C:cytoplasm"/>
    <property type="evidence" value="ECO:0007669"/>
    <property type="project" value="UniProtKB-SubCell"/>
</dbReference>
<dbReference type="InterPro" id="IPR036618">
    <property type="entry name" value="PtsI_HPr-bd_sf"/>
</dbReference>
<keyword evidence="10" id="KW-0598">Phosphotransferase system</keyword>
<evidence type="ECO:0000256" key="9">
    <source>
        <dbReference type="ARBA" id="ARBA00022679"/>
    </source>
</evidence>
<dbReference type="Pfam" id="PF01590">
    <property type="entry name" value="GAF"/>
    <property type="match status" value="1"/>
</dbReference>
<dbReference type="PRINTS" id="PR01736">
    <property type="entry name" value="PHPHTRNFRASE"/>
</dbReference>
<dbReference type="PANTHER" id="PTHR46244:SF1">
    <property type="entry name" value="PHOSPHOENOLPYRUVATE-DEPENDENT PHOSPHOTRANSFERASE SYSTEM"/>
    <property type="match status" value="1"/>
</dbReference>